<keyword evidence="3" id="KW-1185">Reference proteome</keyword>
<organism evidence="2 3">
    <name type="scientific">Cytospora leucostoma</name>
    <dbReference type="NCBI Taxonomy" id="1230097"/>
    <lineage>
        <taxon>Eukaryota</taxon>
        <taxon>Fungi</taxon>
        <taxon>Dikarya</taxon>
        <taxon>Ascomycota</taxon>
        <taxon>Pezizomycotina</taxon>
        <taxon>Sordariomycetes</taxon>
        <taxon>Sordariomycetidae</taxon>
        <taxon>Diaporthales</taxon>
        <taxon>Cytosporaceae</taxon>
        <taxon>Cytospora</taxon>
    </lineage>
</organism>
<proteinExistence type="predicted"/>
<feature type="compositionally biased region" description="Low complexity" evidence="1">
    <location>
        <begin position="357"/>
        <end position="368"/>
    </location>
</feature>
<dbReference type="InParanoid" id="A0A423VC59"/>
<dbReference type="STRING" id="1230097.A0A423VC59"/>
<feature type="region of interest" description="Disordered" evidence="1">
    <location>
        <begin position="263"/>
        <end position="290"/>
    </location>
</feature>
<feature type="region of interest" description="Disordered" evidence="1">
    <location>
        <begin position="101"/>
        <end position="125"/>
    </location>
</feature>
<sequence length="566" mass="59511">MAPEQSEMLLGRHVGQLWVELGEEDRILIGKTISKHHKTDVIDQLITLVGFAHTLRHPQHNASPPPASEAPRDRIASDTTPLQSSIEAPKLEIDLEHATGETQNMPRPDASESQQQQATSQILVLQEPYSDATVSFIDTARHERETKPGPSNSATEALPKVVQSPLLSSGTDNSSTPGQAAVPTTSTSDSADVVATSGAGATSITANSTAGPAVAVTVPQFELSSTTRVQGLEFKQAQEIQSMALFGNFSCGTAANTEATVSSTTKASEQLHPKKTSSTRSVATPTSSSVTAPTFEEVACHIDRDLKASQAAVTDQNSATTDRGGVDTAGLRNQEGSFLDGLSISSTTTQPAREGLSSGSSVVTSASGNPSATTASFPSSGQGGLQSTRSTSVCGGTQVFADYPGTDAVAFKPYLQSEPGSFTSSLQNILFQEPYVRFSAEELRMADYEKGHRFGNGLPSDSSALDNSRTSATTSGKVSFFGLSSPSTSTPSGLHDVPKSIAPGQPQLTTDDGLRWRRCVNCNASYQESNNPAKACRRHTGEFTLSGTYALVSAWHRLVADSLLSI</sequence>
<dbReference type="Proteomes" id="UP000285146">
    <property type="component" value="Unassembled WGS sequence"/>
</dbReference>
<feature type="region of interest" description="Disordered" evidence="1">
    <location>
        <begin position="56"/>
        <end position="88"/>
    </location>
</feature>
<comment type="caution">
    <text evidence="2">The sequence shown here is derived from an EMBL/GenBank/DDBJ whole genome shotgun (WGS) entry which is preliminary data.</text>
</comment>
<name>A0A423VC59_9PEZI</name>
<feature type="compositionally biased region" description="Low complexity" evidence="1">
    <location>
        <begin position="276"/>
        <end position="290"/>
    </location>
</feature>
<gene>
    <name evidence="2" type="ORF">VPNG_10376</name>
</gene>
<feature type="compositionally biased region" description="Polar residues" evidence="1">
    <location>
        <begin position="165"/>
        <end position="190"/>
    </location>
</feature>
<feature type="region of interest" description="Disordered" evidence="1">
    <location>
        <begin position="488"/>
        <end position="508"/>
    </location>
</feature>
<feature type="compositionally biased region" description="Polar residues" evidence="1">
    <location>
        <begin position="77"/>
        <end position="86"/>
    </location>
</feature>
<dbReference type="EMBL" id="LKEB01000117">
    <property type="protein sequence ID" value="ROV88534.1"/>
    <property type="molecule type" value="Genomic_DNA"/>
</dbReference>
<feature type="region of interest" description="Disordered" evidence="1">
    <location>
        <begin position="165"/>
        <end position="192"/>
    </location>
</feature>
<feature type="compositionally biased region" description="Polar residues" evidence="1">
    <location>
        <begin position="369"/>
        <end position="391"/>
    </location>
</feature>
<dbReference type="AlphaFoldDB" id="A0A423VC59"/>
<evidence type="ECO:0000313" key="3">
    <source>
        <dbReference type="Proteomes" id="UP000285146"/>
    </source>
</evidence>
<reference evidence="2 3" key="1">
    <citation type="submission" date="2015-09" db="EMBL/GenBank/DDBJ databases">
        <title>Host preference determinants of Valsa canker pathogens revealed by comparative genomics.</title>
        <authorList>
            <person name="Yin Z."/>
            <person name="Huang L."/>
        </authorList>
    </citation>
    <scope>NUCLEOTIDE SEQUENCE [LARGE SCALE GENOMIC DNA]</scope>
    <source>
        <strain evidence="2 3">SXYLt</strain>
    </source>
</reference>
<protein>
    <submittedName>
        <fullName evidence="2">Uncharacterized protein</fullName>
    </submittedName>
</protein>
<evidence type="ECO:0000313" key="2">
    <source>
        <dbReference type="EMBL" id="ROV88534.1"/>
    </source>
</evidence>
<feature type="compositionally biased region" description="Polar residues" evidence="1">
    <location>
        <begin position="311"/>
        <end position="321"/>
    </location>
</feature>
<feature type="region of interest" description="Disordered" evidence="1">
    <location>
        <begin position="310"/>
        <end position="391"/>
    </location>
</feature>
<accession>A0A423VC59</accession>
<evidence type="ECO:0000256" key="1">
    <source>
        <dbReference type="SAM" id="MobiDB-lite"/>
    </source>
</evidence>
<dbReference type="OrthoDB" id="185618at2759"/>
<feature type="compositionally biased region" description="Low complexity" evidence="1">
    <location>
        <begin position="111"/>
        <end position="121"/>
    </location>
</feature>